<feature type="domain" description="Bacterial CdiA-CT RNAse A" evidence="1">
    <location>
        <begin position="2"/>
        <end position="88"/>
    </location>
</feature>
<sequence>MGSFDSRETANDLVNRVIETNKDRVDSVAEGRRDELTLQRIFGFRTGKEAFLESGTSKPVVRWTFGVRVVLHADPTSDRGYRVRTAFPVDSRSGR</sequence>
<dbReference type="AlphaFoldDB" id="A0A549SP12"/>
<gene>
    <name evidence="2" type="ORF">FM996_13725</name>
</gene>
<proteinExistence type="predicted"/>
<evidence type="ECO:0000313" key="3">
    <source>
        <dbReference type="Proteomes" id="UP000316781"/>
    </source>
</evidence>
<dbReference type="EMBL" id="VJMF01000057">
    <property type="protein sequence ID" value="TRL31365.1"/>
    <property type="molecule type" value="Genomic_DNA"/>
</dbReference>
<comment type="caution">
    <text evidence="2">The sequence shown here is derived from an EMBL/GenBank/DDBJ whole genome shotgun (WGS) entry which is preliminary data.</text>
</comment>
<protein>
    <recommendedName>
        <fullName evidence="1">Bacterial CdiA-CT RNAse A domain-containing protein</fullName>
    </recommendedName>
</protein>
<evidence type="ECO:0000259" key="1">
    <source>
        <dbReference type="Pfam" id="PF18431"/>
    </source>
</evidence>
<dbReference type="InterPro" id="IPR041436">
    <property type="entry name" value="RNAse_A_bac"/>
</dbReference>
<reference evidence="2 3" key="1">
    <citation type="submission" date="2019-07" db="EMBL/GenBank/DDBJ databases">
        <title>Ln-dependent methylotrophs.</title>
        <authorList>
            <person name="Tani A."/>
        </authorList>
    </citation>
    <scope>NUCLEOTIDE SEQUENCE [LARGE SCALE GENOMIC DNA]</scope>
    <source>
        <strain evidence="2 3">SM89A</strain>
    </source>
</reference>
<evidence type="ECO:0000313" key="2">
    <source>
        <dbReference type="EMBL" id="TRL31365.1"/>
    </source>
</evidence>
<dbReference type="Pfam" id="PF18431">
    <property type="entry name" value="RNAse_A_bac"/>
    <property type="match status" value="1"/>
</dbReference>
<organism evidence="2 3">
    <name type="scientific">Methylosinus sporium</name>
    <dbReference type="NCBI Taxonomy" id="428"/>
    <lineage>
        <taxon>Bacteria</taxon>
        <taxon>Pseudomonadati</taxon>
        <taxon>Pseudomonadota</taxon>
        <taxon>Alphaproteobacteria</taxon>
        <taxon>Hyphomicrobiales</taxon>
        <taxon>Methylocystaceae</taxon>
        <taxon>Methylosinus</taxon>
    </lineage>
</organism>
<accession>A0A549SP12</accession>
<dbReference type="Proteomes" id="UP000316781">
    <property type="component" value="Unassembled WGS sequence"/>
</dbReference>
<name>A0A549SP12_METSR</name>